<evidence type="ECO:0000313" key="1">
    <source>
        <dbReference type="Proteomes" id="UP000095283"/>
    </source>
</evidence>
<reference evidence="2" key="1">
    <citation type="submission" date="2016-11" db="UniProtKB">
        <authorList>
            <consortium name="WormBaseParasite"/>
        </authorList>
    </citation>
    <scope>IDENTIFICATION</scope>
</reference>
<dbReference type="AlphaFoldDB" id="A0A1I7WAF7"/>
<dbReference type="WBParaSite" id="Hba_01644">
    <property type="protein sequence ID" value="Hba_01644"/>
    <property type="gene ID" value="Hba_01644"/>
</dbReference>
<organism evidence="1 2">
    <name type="scientific">Heterorhabditis bacteriophora</name>
    <name type="common">Entomopathogenic nematode worm</name>
    <dbReference type="NCBI Taxonomy" id="37862"/>
    <lineage>
        <taxon>Eukaryota</taxon>
        <taxon>Metazoa</taxon>
        <taxon>Ecdysozoa</taxon>
        <taxon>Nematoda</taxon>
        <taxon>Chromadorea</taxon>
        <taxon>Rhabditida</taxon>
        <taxon>Rhabditina</taxon>
        <taxon>Rhabditomorpha</taxon>
        <taxon>Strongyloidea</taxon>
        <taxon>Heterorhabditidae</taxon>
        <taxon>Heterorhabditis</taxon>
    </lineage>
</organism>
<proteinExistence type="predicted"/>
<accession>A0A1I7WAF7</accession>
<dbReference type="Proteomes" id="UP000095283">
    <property type="component" value="Unplaced"/>
</dbReference>
<evidence type="ECO:0000313" key="2">
    <source>
        <dbReference type="WBParaSite" id="Hba_01644"/>
    </source>
</evidence>
<sequence>MCYWNISQSKYKVTHKIFPAIIKISRNNCKNRSFNEYSLWNAETLEFNSSKILIHNQIRKSEKMVYQNLASLHKRNTLPLTTNFFLITSS</sequence>
<keyword evidence="1" id="KW-1185">Reference proteome</keyword>
<name>A0A1I7WAF7_HETBA</name>
<protein>
    <submittedName>
        <fullName evidence="2">Uncharacterized protein</fullName>
    </submittedName>
</protein>